<reference evidence="1" key="2">
    <citation type="submission" date="2021-10" db="EMBL/GenBank/DDBJ databases">
        <title>Phylogenomics reveals ancestral predisposition of the termite-cultivated fungus Termitomyces towards a domesticated lifestyle.</title>
        <authorList>
            <person name="Auxier B."/>
            <person name="Grum-Grzhimaylo A."/>
            <person name="Cardenas M.E."/>
            <person name="Lodge J.D."/>
            <person name="Laessoe T."/>
            <person name="Pedersen O."/>
            <person name="Smith M.E."/>
            <person name="Kuyper T.W."/>
            <person name="Franco-Molano E.A."/>
            <person name="Baroni T.J."/>
            <person name="Aanen D.K."/>
        </authorList>
    </citation>
    <scope>NUCLEOTIDE SEQUENCE</scope>
    <source>
        <strain evidence="1">AP01</strain>
        <tissue evidence="1">Mycelium</tissue>
    </source>
</reference>
<evidence type="ECO:0000313" key="1">
    <source>
        <dbReference type="EMBL" id="KAG5641263.1"/>
    </source>
</evidence>
<organism evidence="1 2">
    <name type="scientific">Asterophora parasitica</name>
    <dbReference type="NCBI Taxonomy" id="117018"/>
    <lineage>
        <taxon>Eukaryota</taxon>
        <taxon>Fungi</taxon>
        <taxon>Dikarya</taxon>
        <taxon>Basidiomycota</taxon>
        <taxon>Agaricomycotina</taxon>
        <taxon>Agaricomycetes</taxon>
        <taxon>Agaricomycetidae</taxon>
        <taxon>Agaricales</taxon>
        <taxon>Tricholomatineae</taxon>
        <taxon>Lyophyllaceae</taxon>
        <taxon>Asterophora</taxon>
    </lineage>
</organism>
<dbReference type="EMBL" id="JABCKV010000349">
    <property type="protein sequence ID" value="KAG5641263.1"/>
    <property type="molecule type" value="Genomic_DNA"/>
</dbReference>
<protein>
    <submittedName>
        <fullName evidence="1">Uncharacterized protein</fullName>
    </submittedName>
</protein>
<dbReference type="OrthoDB" id="3039200at2759"/>
<keyword evidence="2" id="KW-1185">Reference proteome</keyword>
<comment type="caution">
    <text evidence="1">The sequence shown here is derived from an EMBL/GenBank/DDBJ whole genome shotgun (WGS) entry which is preliminary data.</text>
</comment>
<sequence length="164" mass="18157">MLMSSDKEGEEIPIQAQKPSKDIAQKVIGLSHHEKKLQQEMPVFTVMMMLRPFAPGRLENLASKAAITAAKELGFDGEFDIADHIESNKSGCYSKPLVDHIAHHISLFLTEIRKAVKLLLLNVELGAIKGNVKGISEILTGSNYLYEKTEKMHGNIAWAISMSN</sequence>
<reference evidence="1" key="1">
    <citation type="submission" date="2020-07" db="EMBL/GenBank/DDBJ databases">
        <authorList>
            <person name="Nieuwenhuis M."/>
            <person name="Van De Peppel L.J.J."/>
        </authorList>
    </citation>
    <scope>NUCLEOTIDE SEQUENCE</scope>
    <source>
        <strain evidence="1">AP01</strain>
        <tissue evidence="1">Mycelium</tissue>
    </source>
</reference>
<accession>A0A9P7K8L7</accession>
<dbReference type="Proteomes" id="UP000775547">
    <property type="component" value="Unassembled WGS sequence"/>
</dbReference>
<evidence type="ECO:0000313" key="2">
    <source>
        <dbReference type="Proteomes" id="UP000775547"/>
    </source>
</evidence>
<proteinExistence type="predicted"/>
<name>A0A9P7K8L7_9AGAR</name>
<dbReference type="AlphaFoldDB" id="A0A9P7K8L7"/>
<gene>
    <name evidence="1" type="ORF">DXG03_005647</name>
</gene>